<feature type="region of interest" description="Disordered" evidence="1">
    <location>
        <begin position="1"/>
        <end position="25"/>
    </location>
</feature>
<dbReference type="SUPFAM" id="SSF51735">
    <property type="entry name" value="NAD(P)-binding Rossmann-fold domains"/>
    <property type="match status" value="1"/>
</dbReference>
<dbReference type="PANTHER" id="PTHR43544">
    <property type="entry name" value="SHORT-CHAIN DEHYDROGENASE/REDUCTASE"/>
    <property type="match status" value="1"/>
</dbReference>
<dbReference type="InterPro" id="IPR002347">
    <property type="entry name" value="SDR_fam"/>
</dbReference>
<organism evidence="2 3">
    <name type="scientific">Cymbomonas tetramitiformis</name>
    <dbReference type="NCBI Taxonomy" id="36881"/>
    <lineage>
        <taxon>Eukaryota</taxon>
        <taxon>Viridiplantae</taxon>
        <taxon>Chlorophyta</taxon>
        <taxon>Pyramimonadophyceae</taxon>
        <taxon>Pyramimonadales</taxon>
        <taxon>Pyramimonadaceae</taxon>
        <taxon>Cymbomonas</taxon>
    </lineage>
</organism>
<dbReference type="PANTHER" id="PTHR43544:SF2">
    <property type="entry name" value="OXIDOREDUCTASE"/>
    <property type="match status" value="1"/>
</dbReference>
<feature type="compositionally biased region" description="Basic and acidic residues" evidence="1">
    <location>
        <begin position="11"/>
        <end position="21"/>
    </location>
</feature>
<dbReference type="AlphaFoldDB" id="A0AAE0L302"/>
<feature type="compositionally biased region" description="Basic and acidic residues" evidence="1">
    <location>
        <begin position="409"/>
        <end position="419"/>
    </location>
</feature>
<dbReference type="EMBL" id="LGRX02010494">
    <property type="protein sequence ID" value="KAK3270286.1"/>
    <property type="molecule type" value="Genomic_DNA"/>
</dbReference>
<proteinExistence type="predicted"/>
<dbReference type="Proteomes" id="UP001190700">
    <property type="component" value="Unassembled WGS sequence"/>
</dbReference>
<dbReference type="Gene3D" id="3.40.50.720">
    <property type="entry name" value="NAD(P)-binding Rossmann-like Domain"/>
    <property type="match status" value="2"/>
</dbReference>
<dbReference type="GO" id="GO:0016491">
    <property type="term" value="F:oxidoreductase activity"/>
    <property type="evidence" value="ECO:0007669"/>
    <property type="project" value="TreeGrafter"/>
</dbReference>
<sequence>MDESTQCATSSEKEQTPDSHPELSSQELDACCRVLDVVLEDLSQFNKPSLKGLRKRLHTFAQYLGSGHKYGKTADEYQSRRERLKARNRQQMQAKAHDRQFINNTQLREGRIRRLEALKDDGRLEHEASLQLLVPDGVPLLDGPAAAPDAAVILSAAGDPHEAESIWPAAASAPEEPVARPCAGASCGAAADTSLDRMVEGVQLHNARACYACKCRFTQLHFFYDQLCPACAELNYHKRTQTADLSGKVAVVTGARVKIGYQVGLKLLRCGATLVALTRFPQDAGRRYSLESDFDTFRHRLHVVGLDLRDVIGVENFVQFLASNFESIDILINNACQTVRRPSAFYSHLVEAERQSCAVATSAGGARQTMLALNQAFQATYPRSKATAPAGSTLEAAENGAMTDVGTDSQHRCHPDSGARPDATTGTGETAKHPVHEVASAAMEEQRAASPLPPEAIKAEVSTSTLMSQLVLLPEDGGRDALVCPEGAHDVNGQQIDLRGTNSWLLKLEEVSTPELLEVLLVNTVAPFVLNSRLQPLMLRGPAQARWIVNVSAMEGKFYRHKTPHHPHTNMAKAALNMMTRTSAEAWSAQGIYMNAVDTGWINDENPLDKASKIAERHNFQTPIDEIDAAARILDPIFIGLISGQNDFGKFWKDYNISEW</sequence>
<dbReference type="Pfam" id="PF13561">
    <property type="entry name" value="adh_short_C2"/>
    <property type="match status" value="1"/>
</dbReference>
<evidence type="ECO:0000313" key="3">
    <source>
        <dbReference type="Proteomes" id="UP001190700"/>
    </source>
</evidence>
<dbReference type="Pfam" id="PF00106">
    <property type="entry name" value="adh_short"/>
    <property type="match status" value="1"/>
</dbReference>
<feature type="region of interest" description="Disordered" evidence="1">
    <location>
        <begin position="404"/>
        <end position="430"/>
    </location>
</feature>
<dbReference type="InterPro" id="IPR051468">
    <property type="entry name" value="Fungal_SecMetab_SDRs"/>
</dbReference>
<comment type="caution">
    <text evidence="2">The sequence shown here is derived from an EMBL/GenBank/DDBJ whole genome shotgun (WGS) entry which is preliminary data.</text>
</comment>
<dbReference type="InterPro" id="IPR036291">
    <property type="entry name" value="NAD(P)-bd_dom_sf"/>
</dbReference>
<reference evidence="2 3" key="1">
    <citation type="journal article" date="2015" name="Genome Biol. Evol.">
        <title>Comparative Genomics of a Bacterivorous Green Alga Reveals Evolutionary Causalities and Consequences of Phago-Mixotrophic Mode of Nutrition.</title>
        <authorList>
            <person name="Burns J.A."/>
            <person name="Paasch A."/>
            <person name="Narechania A."/>
            <person name="Kim E."/>
        </authorList>
    </citation>
    <scope>NUCLEOTIDE SEQUENCE [LARGE SCALE GENOMIC DNA]</scope>
    <source>
        <strain evidence="2 3">PLY_AMNH</strain>
    </source>
</reference>
<evidence type="ECO:0000256" key="1">
    <source>
        <dbReference type="SAM" id="MobiDB-lite"/>
    </source>
</evidence>
<keyword evidence="3" id="KW-1185">Reference proteome</keyword>
<name>A0AAE0L302_9CHLO</name>
<protein>
    <recommendedName>
        <fullName evidence="4">Oxidoreductase</fullName>
    </recommendedName>
</protein>
<gene>
    <name evidence="2" type="ORF">CYMTET_21311</name>
</gene>
<accession>A0AAE0L302</accession>
<evidence type="ECO:0000313" key="2">
    <source>
        <dbReference type="EMBL" id="KAK3270286.1"/>
    </source>
</evidence>
<dbReference type="GO" id="GO:0005737">
    <property type="term" value="C:cytoplasm"/>
    <property type="evidence" value="ECO:0007669"/>
    <property type="project" value="TreeGrafter"/>
</dbReference>
<feature type="compositionally biased region" description="Polar residues" evidence="1">
    <location>
        <begin position="1"/>
        <end position="10"/>
    </location>
</feature>
<evidence type="ECO:0008006" key="4">
    <source>
        <dbReference type="Google" id="ProtNLM"/>
    </source>
</evidence>